<dbReference type="Proteomes" id="UP000504603">
    <property type="component" value="Unplaced"/>
</dbReference>
<dbReference type="KEGG" id="mcha:111024282"/>
<dbReference type="PANTHER" id="PTHR39244:SF5">
    <property type="entry name" value="NATTERIN-3-LIKE"/>
    <property type="match status" value="1"/>
</dbReference>
<protein>
    <submittedName>
        <fullName evidence="3">Uncharacterized protein LOC111024282</fullName>
    </submittedName>
</protein>
<dbReference type="InterPro" id="IPR008998">
    <property type="entry name" value="Agglutinin"/>
</dbReference>
<dbReference type="SMART" id="SM00791">
    <property type="entry name" value="Agglutinin"/>
    <property type="match status" value="2"/>
</dbReference>
<dbReference type="Gene3D" id="2.170.15.10">
    <property type="entry name" value="Proaerolysin, chain A, domain 3"/>
    <property type="match status" value="1"/>
</dbReference>
<name>A0A6J1DUY9_MOMCH</name>
<gene>
    <name evidence="3" type="primary">LOC111024282</name>
</gene>
<dbReference type="GeneID" id="111024282"/>
<evidence type="ECO:0000313" key="2">
    <source>
        <dbReference type="Proteomes" id="UP000504603"/>
    </source>
</evidence>
<dbReference type="RefSeq" id="XP_022157622.1">
    <property type="nucleotide sequence ID" value="XM_022301930.1"/>
</dbReference>
<evidence type="ECO:0000313" key="3">
    <source>
        <dbReference type="RefSeq" id="XP_022157622.1"/>
    </source>
</evidence>
<feature type="domain" description="Agglutinin" evidence="1">
    <location>
        <begin position="206"/>
        <end position="337"/>
    </location>
</feature>
<dbReference type="Gene3D" id="2.80.10.50">
    <property type="match status" value="2"/>
</dbReference>
<dbReference type="CDD" id="cd20216">
    <property type="entry name" value="PFM_HFR-2-like"/>
    <property type="match status" value="1"/>
</dbReference>
<dbReference type="SUPFAM" id="SSF50382">
    <property type="entry name" value="Agglutinin"/>
    <property type="match status" value="2"/>
</dbReference>
<keyword evidence="2" id="KW-1185">Reference proteome</keyword>
<dbReference type="PANTHER" id="PTHR39244">
    <property type="entry name" value="NATTERIN-4"/>
    <property type="match status" value="1"/>
</dbReference>
<dbReference type="InterPro" id="IPR053237">
    <property type="entry name" value="Natterin_C"/>
</dbReference>
<proteinExistence type="predicted"/>
<dbReference type="OrthoDB" id="4948898at2759"/>
<accession>A0A6J1DUY9</accession>
<feature type="domain" description="Agglutinin" evidence="1">
    <location>
        <begin position="36"/>
        <end position="183"/>
    </location>
</feature>
<dbReference type="AlphaFoldDB" id="A0A6J1DUY9"/>
<sequence length="514" mass="58513">MLSTALMRAKQTERQLEDKYRKITQKEEILSEDGQKIIPRYFGLKSKHNTNYLRYINEDDDRVGGFLHFSGQRMISPYTKFEVEHSNLGKGYVHVRCCFNNKYWVRESSKSNYIVAAANEAHDDLSKWSCTLLEPIYDDHQKAYRFRHVQLDAIVYLSHSNDQYNDCLVAKAKRNVSVIPIIVNVQAKADDDIYALSTIVDWDSIFILPKHVAFKGDNGQYLSFSSPYLKFSSSSITDSSVVQEIFPTKDGNIRIKNDESGRFWYRDPNWIWATSTNGKSNNPNNLFWPAKIDDETLALRNLGNNHFCVRLSVEGKTDCLNSAGVRITDEALLKAAEAVISKTIDNVEYRLNDARIYGQKVVSMAKGDAVNKTKETDTVTFKFTYEEKKKKNWSSSVSSKIGVSVSSKFQVGIPHVGEGKIEVLAEMGAEYEWGVTHKDKNVREFTYPVTVPPMSRVKINAVIKQGICQVPFSYRRTDVLRTGRQVVHHLNDGLFTGVNSYDFEFKSETAAIAS</sequence>
<evidence type="ECO:0000259" key="1">
    <source>
        <dbReference type="SMART" id="SM00791"/>
    </source>
</evidence>
<dbReference type="Pfam" id="PF07468">
    <property type="entry name" value="Agglutinin"/>
    <property type="match status" value="2"/>
</dbReference>
<reference evidence="3" key="1">
    <citation type="submission" date="2025-08" db="UniProtKB">
        <authorList>
            <consortium name="RefSeq"/>
        </authorList>
    </citation>
    <scope>IDENTIFICATION</scope>
    <source>
        <strain evidence="3">OHB3-1</strain>
    </source>
</reference>
<dbReference type="SUPFAM" id="SSF56973">
    <property type="entry name" value="Aerolisin/ETX pore-forming domain"/>
    <property type="match status" value="1"/>
</dbReference>
<dbReference type="InterPro" id="IPR036242">
    <property type="entry name" value="Agglutinin_dom_sf"/>
</dbReference>
<organism evidence="2 3">
    <name type="scientific">Momordica charantia</name>
    <name type="common">Bitter gourd</name>
    <name type="synonym">Balsam pear</name>
    <dbReference type="NCBI Taxonomy" id="3673"/>
    <lineage>
        <taxon>Eukaryota</taxon>
        <taxon>Viridiplantae</taxon>
        <taxon>Streptophyta</taxon>
        <taxon>Embryophyta</taxon>
        <taxon>Tracheophyta</taxon>
        <taxon>Spermatophyta</taxon>
        <taxon>Magnoliopsida</taxon>
        <taxon>eudicotyledons</taxon>
        <taxon>Gunneridae</taxon>
        <taxon>Pentapetalae</taxon>
        <taxon>rosids</taxon>
        <taxon>fabids</taxon>
        <taxon>Cucurbitales</taxon>
        <taxon>Cucurbitaceae</taxon>
        <taxon>Momordiceae</taxon>
        <taxon>Momordica</taxon>
    </lineage>
</organism>